<evidence type="ECO:0000256" key="2">
    <source>
        <dbReference type="ARBA" id="ARBA00022478"/>
    </source>
</evidence>
<dbReference type="PANTHER" id="PTHR19376">
    <property type="entry name" value="DNA-DIRECTED RNA POLYMERASE"/>
    <property type="match status" value="1"/>
</dbReference>
<comment type="catalytic activity">
    <reaction evidence="6">
        <text>RNA(n) + a ribonucleoside 5'-triphosphate = RNA(n+1) + diphosphate</text>
        <dbReference type="Rhea" id="RHEA:21248"/>
        <dbReference type="Rhea" id="RHEA-COMP:14527"/>
        <dbReference type="Rhea" id="RHEA-COMP:17342"/>
        <dbReference type="ChEBI" id="CHEBI:33019"/>
        <dbReference type="ChEBI" id="CHEBI:61557"/>
        <dbReference type="ChEBI" id="CHEBI:140395"/>
        <dbReference type="EC" id="2.7.7.6"/>
    </reaction>
</comment>
<sequence>MRSSFEEGLTAPEYFISTSGGRKGLVDTALKTAYAGYLTRKLVAVAENVIVTERDCGTIDGIFIAPLNEEKKEAESPRKRIVGRVTASPVIDPSSKEVIVGSNEEITEELAERIEVSGVKKVKVRSPLTCQAKWGLCQRCYGWDLTTRRLVDLGEAVGVIAAQSIGEPGTQLTLRTFHTGGIFQKGGDIPQGLPRATELFEPRKHDYPRKGVIRQRKGEE</sequence>
<comment type="caution">
    <text evidence="8">The sequence shown here is derived from an EMBL/GenBank/DDBJ whole genome shotgun (WGS) entry which is preliminary data.</text>
</comment>
<reference evidence="8" key="1">
    <citation type="journal article" date="2014" name="Front. Microbiol.">
        <title>High frequency of phylogenetically diverse reductive dehalogenase-homologous genes in deep subseafloor sedimentary metagenomes.</title>
        <authorList>
            <person name="Kawai M."/>
            <person name="Futagami T."/>
            <person name="Toyoda A."/>
            <person name="Takaki Y."/>
            <person name="Nishi S."/>
            <person name="Hori S."/>
            <person name="Arai W."/>
            <person name="Tsubouchi T."/>
            <person name="Morono Y."/>
            <person name="Uchiyama I."/>
            <person name="Ito T."/>
            <person name="Fujiyama A."/>
            <person name="Inagaki F."/>
            <person name="Takami H."/>
        </authorList>
    </citation>
    <scope>NUCLEOTIDE SEQUENCE</scope>
    <source>
        <strain evidence="8">Expedition CK06-06</strain>
    </source>
</reference>
<protein>
    <recommendedName>
        <fullName evidence="1">DNA-directed RNA polymerase</fullName>
        <ecNumber evidence="1">2.7.7.6</ecNumber>
    </recommendedName>
</protein>
<evidence type="ECO:0000259" key="7">
    <source>
        <dbReference type="Pfam" id="PF04998"/>
    </source>
</evidence>
<keyword evidence="5" id="KW-0804">Transcription</keyword>
<dbReference type="Gene3D" id="6.10.250.2940">
    <property type="match status" value="1"/>
</dbReference>
<organism evidence="8">
    <name type="scientific">marine sediment metagenome</name>
    <dbReference type="NCBI Taxonomy" id="412755"/>
    <lineage>
        <taxon>unclassified sequences</taxon>
        <taxon>metagenomes</taxon>
        <taxon>ecological metagenomes</taxon>
    </lineage>
</organism>
<dbReference type="InterPro" id="IPR045867">
    <property type="entry name" value="DNA-dir_RpoC_beta_prime"/>
</dbReference>
<dbReference type="SUPFAM" id="SSF64484">
    <property type="entry name" value="beta and beta-prime subunits of DNA dependent RNA-polymerase"/>
    <property type="match status" value="1"/>
</dbReference>
<keyword evidence="2" id="KW-0240">DNA-directed RNA polymerase</keyword>
<gene>
    <name evidence="8" type="ORF">S12H4_55732</name>
</gene>
<dbReference type="Pfam" id="PF04998">
    <property type="entry name" value="RNA_pol_Rpb1_5"/>
    <property type="match status" value="1"/>
</dbReference>
<evidence type="ECO:0000256" key="5">
    <source>
        <dbReference type="ARBA" id="ARBA00023163"/>
    </source>
</evidence>
<accession>X1VR17</accession>
<feature type="domain" description="RNA polymerase Rpb1" evidence="7">
    <location>
        <begin position="8"/>
        <end position="202"/>
    </location>
</feature>
<dbReference type="AlphaFoldDB" id="X1VR17"/>
<dbReference type="GO" id="GO:0003677">
    <property type="term" value="F:DNA binding"/>
    <property type="evidence" value="ECO:0007669"/>
    <property type="project" value="InterPro"/>
</dbReference>
<evidence type="ECO:0000256" key="4">
    <source>
        <dbReference type="ARBA" id="ARBA00022695"/>
    </source>
</evidence>
<dbReference type="InterPro" id="IPR007081">
    <property type="entry name" value="RNA_pol_Rpb1_5"/>
</dbReference>
<dbReference type="EC" id="2.7.7.6" evidence="1"/>
<feature type="non-terminal residue" evidence="8">
    <location>
        <position position="220"/>
    </location>
</feature>
<proteinExistence type="predicted"/>
<evidence type="ECO:0000256" key="6">
    <source>
        <dbReference type="ARBA" id="ARBA00048552"/>
    </source>
</evidence>
<dbReference type="GO" id="GO:0000428">
    <property type="term" value="C:DNA-directed RNA polymerase complex"/>
    <property type="evidence" value="ECO:0007669"/>
    <property type="project" value="UniProtKB-KW"/>
</dbReference>
<evidence type="ECO:0000256" key="1">
    <source>
        <dbReference type="ARBA" id="ARBA00012418"/>
    </source>
</evidence>
<evidence type="ECO:0000313" key="8">
    <source>
        <dbReference type="EMBL" id="GAJ22842.1"/>
    </source>
</evidence>
<dbReference type="GO" id="GO:0003899">
    <property type="term" value="F:DNA-directed RNA polymerase activity"/>
    <property type="evidence" value="ECO:0007669"/>
    <property type="project" value="UniProtKB-EC"/>
</dbReference>
<dbReference type="PANTHER" id="PTHR19376:SF54">
    <property type="entry name" value="DNA-DIRECTED RNA POLYMERASE SUBUNIT BETA"/>
    <property type="match status" value="1"/>
</dbReference>
<name>X1VR17_9ZZZZ</name>
<dbReference type="EMBL" id="BARW01035787">
    <property type="protein sequence ID" value="GAJ22842.1"/>
    <property type="molecule type" value="Genomic_DNA"/>
</dbReference>
<keyword evidence="3" id="KW-0808">Transferase</keyword>
<evidence type="ECO:0000256" key="3">
    <source>
        <dbReference type="ARBA" id="ARBA00022679"/>
    </source>
</evidence>
<keyword evidence="4" id="KW-0548">Nucleotidyltransferase</keyword>
<dbReference type="GO" id="GO:0006351">
    <property type="term" value="P:DNA-templated transcription"/>
    <property type="evidence" value="ECO:0007669"/>
    <property type="project" value="InterPro"/>
</dbReference>